<protein>
    <submittedName>
        <fullName evidence="2">Uncharacterized protein</fullName>
    </submittedName>
</protein>
<dbReference type="EMBL" id="RJJC01000001">
    <property type="protein sequence ID" value="RNJ27324.1"/>
    <property type="molecule type" value="Genomic_DNA"/>
</dbReference>
<evidence type="ECO:0000313" key="2">
    <source>
        <dbReference type="EMBL" id="RNJ27324.1"/>
    </source>
</evidence>
<feature type="region of interest" description="Disordered" evidence="1">
    <location>
        <begin position="30"/>
        <end position="74"/>
    </location>
</feature>
<organism evidence="2 3">
    <name type="scientific">Halosegnis longus</name>
    <dbReference type="NCBI Taxonomy" id="2216012"/>
    <lineage>
        <taxon>Archaea</taxon>
        <taxon>Methanobacteriati</taxon>
        <taxon>Methanobacteriota</taxon>
        <taxon>Stenosarchaea group</taxon>
        <taxon>Halobacteria</taxon>
        <taxon>Halobacteriales</taxon>
        <taxon>Natronomonadaceae</taxon>
        <taxon>Halosegnis</taxon>
    </lineage>
</organism>
<proteinExistence type="predicted"/>
<evidence type="ECO:0000256" key="1">
    <source>
        <dbReference type="SAM" id="MobiDB-lite"/>
    </source>
</evidence>
<dbReference type="AlphaFoldDB" id="A0AAJ4UWX4"/>
<reference evidence="2 3" key="1">
    <citation type="submission" date="2018-11" db="EMBL/GenBank/DDBJ databases">
        <title>Genome sequences of Natronomonas sp. CBA1133.</title>
        <authorList>
            <person name="Roh S.W."/>
            <person name="Cha I.-T."/>
        </authorList>
    </citation>
    <scope>NUCLEOTIDE SEQUENCE [LARGE SCALE GENOMIC DNA]</scope>
    <source>
        <strain evidence="2 3">CBA1133</strain>
    </source>
</reference>
<comment type="caution">
    <text evidence="2">The sequence shown here is derived from an EMBL/GenBank/DDBJ whole genome shotgun (WGS) entry which is preliminary data.</text>
</comment>
<name>A0AAJ4UWX4_9EURY</name>
<dbReference type="Proteomes" id="UP000270581">
    <property type="component" value="Unassembled WGS sequence"/>
</dbReference>
<accession>A0AAJ4UWX4</accession>
<dbReference type="RefSeq" id="WP_123124515.1">
    <property type="nucleotide sequence ID" value="NZ_RJJC01000001.1"/>
</dbReference>
<evidence type="ECO:0000313" key="3">
    <source>
        <dbReference type="Proteomes" id="UP000270581"/>
    </source>
</evidence>
<gene>
    <name evidence="2" type="ORF">Nmn1133_11960</name>
</gene>
<sequence length="74" mass="8263">MLTLTTTATREHGRTFVTCRLTNAGEEPRLAALSSPHDAVTPSEHPEGTLRVRVPRARPLARDSRLPHRRTPSR</sequence>
<keyword evidence="3" id="KW-1185">Reference proteome</keyword>